<organism evidence="2 3">
    <name type="scientific">Fibrella aestuarina BUZ 2</name>
    <dbReference type="NCBI Taxonomy" id="1166018"/>
    <lineage>
        <taxon>Bacteria</taxon>
        <taxon>Pseudomonadati</taxon>
        <taxon>Bacteroidota</taxon>
        <taxon>Cytophagia</taxon>
        <taxon>Cytophagales</taxon>
        <taxon>Spirosomataceae</taxon>
        <taxon>Fibrella</taxon>
    </lineage>
</organism>
<keyword evidence="1" id="KW-0812">Transmembrane</keyword>
<evidence type="ECO:0000313" key="2">
    <source>
        <dbReference type="EMBL" id="CCH02922.1"/>
    </source>
</evidence>
<keyword evidence="1" id="KW-1133">Transmembrane helix</keyword>
<protein>
    <submittedName>
        <fullName evidence="2">Uncharacterized protein</fullName>
    </submittedName>
</protein>
<name>I0KFL9_9BACT</name>
<dbReference type="Proteomes" id="UP000011058">
    <property type="component" value="Chromosome"/>
</dbReference>
<sequence length="49" mass="5359">MQVPRWLPSSPSFMDSVVLSSGIIEISLGLAMLFLTKQRIKLSIALAIV</sequence>
<reference evidence="2 3" key="1">
    <citation type="journal article" date="2012" name="J. Bacteriol.">
        <title>Genome Sequence of Fibrella aestuarina BUZ 2T, a Filamentous Marine Bacterium.</title>
        <authorList>
            <person name="Filippini M."/>
            <person name="Qi W."/>
            <person name="Blom J."/>
            <person name="Goesmann A."/>
            <person name="Smits T.H."/>
            <person name="Bagheri H.C."/>
        </authorList>
    </citation>
    <scope>NUCLEOTIDE SEQUENCE [LARGE SCALE GENOMIC DNA]</scope>
    <source>
        <strain evidence="3">BUZ 2T</strain>
    </source>
</reference>
<keyword evidence="1" id="KW-0472">Membrane</keyword>
<evidence type="ECO:0000256" key="1">
    <source>
        <dbReference type="SAM" id="Phobius"/>
    </source>
</evidence>
<dbReference type="KEGG" id="fae:FAES_4923"/>
<evidence type="ECO:0000313" key="3">
    <source>
        <dbReference type="Proteomes" id="UP000011058"/>
    </source>
</evidence>
<dbReference type="HOGENOM" id="CLU_3135911_0_0_10"/>
<proteinExistence type="predicted"/>
<dbReference type="eggNOG" id="COG4270">
    <property type="taxonomic scope" value="Bacteria"/>
</dbReference>
<dbReference type="EMBL" id="HE796683">
    <property type="protein sequence ID" value="CCH02922.1"/>
    <property type="molecule type" value="Genomic_DNA"/>
</dbReference>
<feature type="transmembrane region" description="Helical" evidence="1">
    <location>
        <begin position="12"/>
        <end position="35"/>
    </location>
</feature>
<gene>
    <name evidence="2" type="ORF">FAES_4923</name>
</gene>
<dbReference type="AlphaFoldDB" id="I0KFL9"/>
<accession>I0KFL9</accession>
<keyword evidence="3" id="KW-1185">Reference proteome</keyword>